<gene>
    <name evidence="7" type="ORF">SAMN05444486_102124</name>
</gene>
<dbReference type="GeneID" id="78124202"/>
<dbReference type="InterPro" id="IPR037185">
    <property type="entry name" value="EmrE-like"/>
</dbReference>
<keyword evidence="3 5" id="KW-1133">Transmembrane helix</keyword>
<keyword evidence="8" id="KW-1185">Reference proteome</keyword>
<dbReference type="InterPro" id="IPR000620">
    <property type="entry name" value="EamA_dom"/>
</dbReference>
<comment type="subcellular location">
    <subcellularLocation>
        <location evidence="1">Membrane</location>
        <topology evidence="1">Multi-pass membrane protein</topology>
    </subcellularLocation>
</comment>
<reference evidence="7 8" key="1">
    <citation type="submission" date="2016-10" db="EMBL/GenBank/DDBJ databases">
        <authorList>
            <person name="de Groot N.N."/>
        </authorList>
    </citation>
    <scope>NUCLEOTIDE SEQUENCE [LARGE SCALE GENOMIC DNA]</scope>
    <source>
        <strain evidence="7 8">DSM 24677</strain>
    </source>
</reference>
<dbReference type="EMBL" id="FNPR01000002">
    <property type="protein sequence ID" value="SDY42412.1"/>
    <property type="molecule type" value="Genomic_DNA"/>
</dbReference>
<dbReference type="PANTHER" id="PTHR32322">
    <property type="entry name" value="INNER MEMBRANE TRANSPORTER"/>
    <property type="match status" value="1"/>
</dbReference>
<feature type="transmembrane region" description="Helical" evidence="5">
    <location>
        <begin position="65"/>
        <end position="82"/>
    </location>
</feature>
<evidence type="ECO:0000256" key="3">
    <source>
        <dbReference type="ARBA" id="ARBA00022989"/>
    </source>
</evidence>
<evidence type="ECO:0000256" key="2">
    <source>
        <dbReference type="ARBA" id="ARBA00022692"/>
    </source>
</evidence>
<sequence length="276" mass="28563">MRLIILVSITMLAFAANSIFNRMALAESEAGAASFAALRLLSGALMLVAIVQLRGQANWRLTNVAGPLSLLAYVIGFSFAYLSLDAGLGALILFGGVQITMFAGALLRGESVPTMRWVGAGFAFAGLSFLLWPSGTTPVPLLGAGLMLGAALGWGIYSLLGAGAADPLGATARNFLWATPLGLLPAFFMWDGMSPIGALLAVLSGAVTSGLGYALWYRVLPELPASVAAVAQLTVPIIALAGGIVFIGEELTWRFLVAALMVLGGVVLSLYRSKAD</sequence>
<keyword evidence="2 5" id="KW-0812">Transmembrane</keyword>
<dbReference type="STRING" id="576131.SAMN05444486_102124"/>
<feature type="transmembrane region" description="Helical" evidence="5">
    <location>
        <begin position="196"/>
        <end position="216"/>
    </location>
</feature>
<dbReference type="RefSeq" id="WP_089889405.1">
    <property type="nucleotide sequence ID" value="NZ_CALJFH010000008.1"/>
</dbReference>
<accession>A0A1H3JR57</accession>
<feature type="transmembrane region" description="Helical" evidence="5">
    <location>
        <begin position="88"/>
        <end position="107"/>
    </location>
</feature>
<evidence type="ECO:0000313" key="8">
    <source>
        <dbReference type="Proteomes" id="UP000199026"/>
    </source>
</evidence>
<dbReference type="SUPFAM" id="SSF103481">
    <property type="entry name" value="Multidrug resistance efflux transporter EmrE"/>
    <property type="match status" value="2"/>
</dbReference>
<feature type="transmembrane region" description="Helical" evidence="5">
    <location>
        <begin position="36"/>
        <end position="53"/>
    </location>
</feature>
<name>A0A1H3JR57_9RHOB</name>
<feature type="transmembrane region" description="Helical" evidence="5">
    <location>
        <begin position="253"/>
        <end position="271"/>
    </location>
</feature>
<keyword evidence="4 5" id="KW-0472">Membrane</keyword>
<dbReference type="OrthoDB" id="321830at2"/>
<evidence type="ECO:0000259" key="6">
    <source>
        <dbReference type="Pfam" id="PF00892"/>
    </source>
</evidence>
<dbReference type="GO" id="GO:0016020">
    <property type="term" value="C:membrane"/>
    <property type="evidence" value="ECO:0007669"/>
    <property type="project" value="UniProtKB-SubCell"/>
</dbReference>
<proteinExistence type="predicted"/>
<evidence type="ECO:0000256" key="4">
    <source>
        <dbReference type="ARBA" id="ARBA00023136"/>
    </source>
</evidence>
<dbReference type="Pfam" id="PF00892">
    <property type="entry name" value="EamA"/>
    <property type="match status" value="1"/>
</dbReference>
<dbReference type="AlphaFoldDB" id="A0A1H3JR57"/>
<feature type="domain" description="EamA" evidence="6">
    <location>
        <begin position="142"/>
        <end position="270"/>
    </location>
</feature>
<evidence type="ECO:0000313" key="7">
    <source>
        <dbReference type="EMBL" id="SDY42412.1"/>
    </source>
</evidence>
<protein>
    <submittedName>
        <fullName evidence="7">Threonine/homoserine efflux transporter RhtA</fullName>
    </submittedName>
</protein>
<evidence type="ECO:0000256" key="5">
    <source>
        <dbReference type="SAM" id="Phobius"/>
    </source>
</evidence>
<feature type="transmembrane region" description="Helical" evidence="5">
    <location>
        <begin position="114"/>
        <end position="133"/>
    </location>
</feature>
<dbReference type="InterPro" id="IPR050638">
    <property type="entry name" value="AA-Vitamin_Transporters"/>
</dbReference>
<dbReference type="PANTHER" id="PTHR32322:SF9">
    <property type="entry name" value="AMINO-ACID METABOLITE EFFLUX PUMP-RELATED"/>
    <property type="match status" value="1"/>
</dbReference>
<feature type="transmembrane region" description="Helical" evidence="5">
    <location>
        <begin position="139"/>
        <end position="160"/>
    </location>
</feature>
<organism evidence="7 8">
    <name type="scientific">Lentibacter algarum</name>
    <dbReference type="NCBI Taxonomy" id="576131"/>
    <lineage>
        <taxon>Bacteria</taxon>
        <taxon>Pseudomonadati</taxon>
        <taxon>Pseudomonadota</taxon>
        <taxon>Alphaproteobacteria</taxon>
        <taxon>Rhodobacterales</taxon>
        <taxon>Roseobacteraceae</taxon>
        <taxon>Lentibacter</taxon>
    </lineage>
</organism>
<feature type="transmembrane region" description="Helical" evidence="5">
    <location>
        <begin position="223"/>
        <end position="247"/>
    </location>
</feature>
<dbReference type="Proteomes" id="UP000199026">
    <property type="component" value="Unassembled WGS sequence"/>
</dbReference>
<evidence type="ECO:0000256" key="1">
    <source>
        <dbReference type="ARBA" id="ARBA00004141"/>
    </source>
</evidence>
<feature type="transmembrane region" description="Helical" evidence="5">
    <location>
        <begin position="172"/>
        <end position="190"/>
    </location>
</feature>